<organism evidence="2 3">
    <name type="scientific">Araneus ventricosus</name>
    <name type="common">Orbweaver spider</name>
    <name type="synonym">Epeira ventricosa</name>
    <dbReference type="NCBI Taxonomy" id="182803"/>
    <lineage>
        <taxon>Eukaryota</taxon>
        <taxon>Metazoa</taxon>
        <taxon>Ecdysozoa</taxon>
        <taxon>Arthropoda</taxon>
        <taxon>Chelicerata</taxon>
        <taxon>Arachnida</taxon>
        <taxon>Araneae</taxon>
        <taxon>Araneomorphae</taxon>
        <taxon>Entelegynae</taxon>
        <taxon>Araneoidea</taxon>
        <taxon>Araneidae</taxon>
        <taxon>Araneus</taxon>
    </lineage>
</organism>
<name>A0A4Y2FJN0_ARAVE</name>
<evidence type="ECO:0000313" key="2">
    <source>
        <dbReference type="EMBL" id="GBM40786.1"/>
    </source>
</evidence>
<reference evidence="2 3" key="1">
    <citation type="journal article" date="2019" name="Sci. Rep.">
        <title>Orb-weaving spider Araneus ventricosus genome elucidates the spidroin gene catalogue.</title>
        <authorList>
            <person name="Kono N."/>
            <person name="Nakamura H."/>
            <person name="Ohtoshi R."/>
            <person name="Moran D.A.P."/>
            <person name="Shinohara A."/>
            <person name="Yoshida Y."/>
            <person name="Fujiwara M."/>
            <person name="Mori M."/>
            <person name="Tomita M."/>
            <person name="Arakawa K."/>
        </authorList>
    </citation>
    <scope>NUCLEOTIDE SEQUENCE [LARGE SCALE GENOMIC DNA]</scope>
</reference>
<feature type="non-terminal residue" evidence="2">
    <location>
        <position position="1"/>
    </location>
</feature>
<dbReference type="OrthoDB" id="10027016at2759"/>
<protein>
    <submittedName>
        <fullName evidence="2">Uncharacterized protein</fullName>
    </submittedName>
</protein>
<dbReference type="Proteomes" id="UP000499080">
    <property type="component" value="Unassembled WGS sequence"/>
</dbReference>
<keyword evidence="3" id="KW-1185">Reference proteome</keyword>
<proteinExistence type="predicted"/>
<feature type="region of interest" description="Disordered" evidence="1">
    <location>
        <begin position="28"/>
        <end position="50"/>
    </location>
</feature>
<comment type="caution">
    <text evidence="2">The sequence shown here is derived from an EMBL/GenBank/DDBJ whole genome shotgun (WGS) entry which is preliminary data.</text>
</comment>
<sequence length="50" mass="5881">RLEEEFIQQREEQERFYGTSAYLQDYLTQGRESPHTPGTPGSEASFPRNF</sequence>
<evidence type="ECO:0000256" key="1">
    <source>
        <dbReference type="SAM" id="MobiDB-lite"/>
    </source>
</evidence>
<dbReference type="EMBL" id="BGPR01174040">
    <property type="protein sequence ID" value="GBM40786.1"/>
    <property type="molecule type" value="Genomic_DNA"/>
</dbReference>
<evidence type="ECO:0000313" key="3">
    <source>
        <dbReference type="Proteomes" id="UP000499080"/>
    </source>
</evidence>
<dbReference type="AlphaFoldDB" id="A0A4Y2FJN0"/>
<gene>
    <name evidence="2" type="ORF">AVEN_29292_1</name>
</gene>
<accession>A0A4Y2FJN0</accession>